<dbReference type="Gramene" id="TraesCLE_scaffold_045980_01G000100.1">
    <property type="protein sequence ID" value="TraesCLE_scaffold_045980_01G000100.1"/>
    <property type="gene ID" value="TraesCLE_scaffold_045980_01G000100"/>
</dbReference>
<dbReference type="Gramene" id="TraesPARA_EIv1.0_2275670.1">
    <property type="protein sequence ID" value="TraesPARA_EIv1.0_2275670.1.CDS1"/>
    <property type="gene ID" value="TraesPARA_EIv1.0_2275670"/>
</dbReference>
<comment type="similarity">
    <text evidence="1">Belongs to the UDP-glycosyltransferase family.</text>
</comment>
<dbReference type="Gramene" id="TraesKAR7A01G0124400.1">
    <property type="protein sequence ID" value="cds.TraesKAR7A01G0124400.1"/>
    <property type="gene ID" value="TraesKAR7A01G0124400"/>
</dbReference>
<protein>
    <recommendedName>
        <fullName evidence="6">UDP-glycosyltransferase CGT</fullName>
        <ecNumber evidence="5">2.4.1.360</ecNumber>
    </recommendedName>
    <alternativeName>
        <fullName evidence="7">UDP-glucose:2-hydroxyflavanone C-glucosyltransferase</fullName>
    </alternativeName>
</protein>
<dbReference type="PANTHER" id="PTHR48048:SF76">
    <property type="entry name" value="UDP-GLYCOSYLTRANSFERASE 708D1-LIKE"/>
    <property type="match status" value="1"/>
</dbReference>
<evidence type="ECO:0000313" key="9">
    <source>
        <dbReference type="Proteomes" id="UP000019116"/>
    </source>
</evidence>
<dbReference type="OrthoDB" id="5835829at2759"/>
<dbReference type="SMR" id="A0A3B6RGR9"/>
<dbReference type="EnsemblPlants" id="TraesCS7A02G216000.1">
    <property type="protein sequence ID" value="TraesCS7A02G216000.1.cds1"/>
    <property type="gene ID" value="TraesCS7A02G216000"/>
</dbReference>
<dbReference type="Gene3D" id="3.40.50.2000">
    <property type="entry name" value="Glycogen Phosphorylase B"/>
    <property type="match status" value="2"/>
</dbReference>
<dbReference type="Pfam" id="PF00201">
    <property type="entry name" value="UDPGT"/>
    <property type="match status" value="1"/>
</dbReference>
<gene>
    <name evidence="8" type="primary">LOC123154251</name>
</gene>
<dbReference type="Gramene" id="TraesNOR7A03G03920810.1">
    <property type="protein sequence ID" value="TraesNOR7A03G03920810.1.CDS1"/>
    <property type="gene ID" value="TraesNOR7A03G03920810"/>
</dbReference>
<dbReference type="Gramene" id="TraesWEE_scaffold_032255_01G000100.1">
    <property type="protein sequence ID" value="TraesWEE_scaffold_032255_01G000100.1"/>
    <property type="gene ID" value="TraesWEE_scaffold_032255_01G000100"/>
</dbReference>
<dbReference type="RefSeq" id="XP_044428960.1">
    <property type="nucleotide sequence ID" value="XM_044573025.1"/>
</dbReference>
<evidence type="ECO:0000256" key="7">
    <source>
        <dbReference type="ARBA" id="ARBA00082568"/>
    </source>
</evidence>
<dbReference type="OMA" id="WLEACGH"/>
<keyword evidence="9" id="KW-1185">Reference proteome</keyword>
<dbReference type="SUPFAM" id="SSF53756">
    <property type="entry name" value="UDP-Glycosyltransferase/glycogen phosphorylase"/>
    <property type="match status" value="1"/>
</dbReference>
<evidence type="ECO:0000256" key="6">
    <source>
        <dbReference type="ARBA" id="ARBA00068884"/>
    </source>
</evidence>
<dbReference type="PANTHER" id="PTHR48048">
    <property type="entry name" value="GLYCOSYLTRANSFERASE"/>
    <property type="match status" value="1"/>
</dbReference>
<dbReference type="GeneID" id="123154251"/>
<dbReference type="AlphaFoldDB" id="A0A3B6RGR9"/>
<evidence type="ECO:0000256" key="2">
    <source>
        <dbReference type="ARBA" id="ARBA00022676"/>
    </source>
</evidence>
<dbReference type="Gramene" id="TraesJUL7A03G03913450.1">
    <property type="protein sequence ID" value="TraesJUL7A03G03913450.1.CDS1"/>
    <property type="gene ID" value="TraesJUL7A03G03913450"/>
</dbReference>
<dbReference type="Gramene" id="TraesSYM7A03G03829030.1">
    <property type="protein sequence ID" value="TraesSYM7A03G03829030.1.CDS1"/>
    <property type="gene ID" value="TraesSYM7A03G03829030"/>
</dbReference>
<dbReference type="STRING" id="4565.A0A3B6RGR9"/>
<keyword evidence="2" id="KW-0328">Glycosyltransferase</keyword>
<accession>A0A3B6RGR9</accession>
<dbReference type="Proteomes" id="UP000019116">
    <property type="component" value="Chromosome 7A"/>
</dbReference>
<reference evidence="8" key="2">
    <citation type="submission" date="2018-10" db="UniProtKB">
        <authorList>
            <consortium name="EnsemblPlants"/>
        </authorList>
    </citation>
    <scope>IDENTIFICATION</scope>
</reference>
<reference evidence="8" key="1">
    <citation type="submission" date="2018-08" db="EMBL/GenBank/DDBJ databases">
        <authorList>
            <person name="Rossello M."/>
        </authorList>
    </citation>
    <scope>NUCLEOTIDE SEQUENCE [LARGE SCALE GENOMIC DNA]</scope>
    <source>
        <strain evidence="8">cv. Chinese Spring</strain>
    </source>
</reference>
<dbReference type="Gramene" id="TraesJAG7A03G03859980.1">
    <property type="protein sequence ID" value="TraesJAG7A03G03859980.1.CDS1"/>
    <property type="gene ID" value="TraesJAG7A03G03859980"/>
</dbReference>
<evidence type="ECO:0000256" key="4">
    <source>
        <dbReference type="ARBA" id="ARBA00051296"/>
    </source>
</evidence>
<proteinExistence type="inferred from homology"/>
<dbReference type="Gramene" id="TraesLDM7A03G03882940.1">
    <property type="protein sequence ID" value="TraesLDM7A03G03882940.1.CDS1"/>
    <property type="gene ID" value="TraesLDM7A03G03882940"/>
</dbReference>
<dbReference type="InterPro" id="IPR002213">
    <property type="entry name" value="UDP_glucos_trans"/>
</dbReference>
<dbReference type="Gramene" id="TraesROB_scaffold_134688_01G000100.1">
    <property type="protein sequence ID" value="TraesROB_scaffold_134688_01G000100.1"/>
    <property type="gene ID" value="TraesROB_scaffold_134688_01G000100"/>
</dbReference>
<dbReference type="Gramene" id="TraesCS7A02G216000.1">
    <property type="protein sequence ID" value="TraesCS7A02G216000.1.cds1"/>
    <property type="gene ID" value="TraesCS7A02G216000"/>
</dbReference>
<dbReference type="Gramene" id="TraesCS7A03G0503300.1">
    <property type="protein sequence ID" value="TraesCS7A03G0503300.1.CDS1"/>
    <property type="gene ID" value="TraesCS7A03G0503300"/>
</dbReference>
<dbReference type="FunFam" id="3.40.50.2000:FF:000127">
    <property type="entry name" value="Glycosyltransferase"/>
    <property type="match status" value="1"/>
</dbReference>
<dbReference type="Gramene" id="TraesCAD_scaffold_125319_01G000100.1">
    <property type="protein sequence ID" value="TraesCAD_scaffold_125319_01G000100.1"/>
    <property type="gene ID" value="TraesCAD_scaffold_125319_01G000100"/>
</dbReference>
<dbReference type="CDD" id="cd03784">
    <property type="entry name" value="GT1_Gtf-like"/>
    <property type="match status" value="1"/>
</dbReference>
<dbReference type="Gramene" id="TraesSTA7A03G03873320.1">
    <property type="protein sequence ID" value="TraesSTA7A03G03873320.1.CDS1"/>
    <property type="gene ID" value="TraesSTA7A03G03873320"/>
</dbReference>
<comment type="catalytic activity">
    <reaction evidence="4">
        <text>a 3'-hydro-2'-hydroxy-beta-oxodihydrochalcone + UDP-alpha-D-glucose = a 3'-(beta-D-glucopyranosyl)-2'-hydroxy-beta-oxodihydrochalcone + UDP + H(+)</text>
        <dbReference type="Rhea" id="RHEA:51504"/>
        <dbReference type="ChEBI" id="CHEBI:15378"/>
        <dbReference type="ChEBI" id="CHEBI:58223"/>
        <dbReference type="ChEBI" id="CHEBI:58885"/>
        <dbReference type="ChEBI" id="CHEBI:142482"/>
        <dbReference type="ChEBI" id="CHEBI:142483"/>
        <dbReference type="EC" id="2.4.1.360"/>
    </reaction>
    <physiologicalReaction direction="left-to-right" evidence="4">
        <dbReference type="Rhea" id="RHEA:51505"/>
    </physiologicalReaction>
</comment>
<evidence type="ECO:0000256" key="1">
    <source>
        <dbReference type="ARBA" id="ARBA00009995"/>
    </source>
</evidence>
<dbReference type="Gramene" id="TraesMAC7A03G03878920.1">
    <property type="protein sequence ID" value="TraesMAC7A03G03878920.1.CDS1"/>
    <property type="gene ID" value="TraesMAC7A03G03878920"/>
</dbReference>
<dbReference type="EC" id="2.4.1.360" evidence="5"/>
<evidence type="ECO:0000256" key="3">
    <source>
        <dbReference type="ARBA" id="ARBA00022679"/>
    </source>
</evidence>
<dbReference type="FunFam" id="3.40.50.2000:FF:000124">
    <property type="entry name" value="Glycosyltransferase"/>
    <property type="match status" value="1"/>
</dbReference>
<name>A0A3B6RGR9_WHEAT</name>
<evidence type="ECO:0000256" key="5">
    <source>
        <dbReference type="ARBA" id="ARBA00066896"/>
    </source>
</evidence>
<dbReference type="Gramene" id="TraesARI7A03G03849420.1">
    <property type="protein sequence ID" value="TraesARI7A03G03849420.1.CDS1"/>
    <property type="gene ID" value="TraesARI7A03G03849420"/>
</dbReference>
<dbReference type="GO" id="GO:0035251">
    <property type="term" value="F:UDP-glucosyltransferase activity"/>
    <property type="evidence" value="ECO:0000318"/>
    <property type="project" value="GO_Central"/>
</dbReference>
<sequence>MASSSRDDRAGAAAPRPRIVLLPSAGMGHLAPFSRLAAALSSGHACDVSLVTVLPTVSSAESGQLDALFAAFPAVRRLDFHLPPLDAPELSGADPFYVHYEATRRSARLLAPLLAAADASALIADISLASVLIPVASELRLPCYVFFTASATMFSFYAYYPTYLDATGAGDADVPGVYRIPKSSFPQALHDRNNLFTQQFVANGRSLSKADGLLINTFDDLEPEAVTALRQGSVVPGFPPVFTVGPLSPVSFPARASSDYSAWLDAQPERSVVYVSFGSRKALARDQLSELADGLEASGCRFLWVVKGAVVDKDDGAELSELLGEGFLQRVSGRALVTKAWVEQGEVLKHPAIGMFVSHCGWNSLTEAFATGVPVLAWPRFADQRVNAGIVARCGAGVWVERWSWEGDDGVVKGEEIAEKVKSVMADEMLRRSSTVVREAATTAVAGGGTSYRSLAELVARCCHGSALQ</sequence>
<dbReference type="GO" id="GO:0120514">
    <property type="term" value="F:2-hydroxyflavanone C-glucosyltransferase activity"/>
    <property type="evidence" value="ECO:0007669"/>
    <property type="project" value="UniProtKB-EC"/>
</dbReference>
<evidence type="ECO:0000313" key="8">
    <source>
        <dbReference type="EnsemblPlants" id="TraesCS7A02G216000.1.cds1"/>
    </source>
</evidence>
<keyword evidence="3" id="KW-0808">Transferase</keyword>
<dbReference type="InterPro" id="IPR050481">
    <property type="entry name" value="UDP-glycosyltransf_plant"/>
</dbReference>
<organism evidence="8">
    <name type="scientific">Triticum aestivum</name>
    <name type="common">Wheat</name>
    <dbReference type="NCBI Taxonomy" id="4565"/>
    <lineage>
        <taxon>Eukaryota</taxon>
        <taxon>Viridiplantae</taxon>
        <taxon>Streptophyta</taxon>
        <taxon>Embryophyta</taxon>
        <taxon>Tracheophyta</taxon>
        <taxon>Spermatophyta</taxon>
        <taxon>Magnoliopsida</taxon>
        <taxon>Liliopsida</taxon>
        <taxon>Poales</taxon>
        <taxon>Poaceae</taxon>
        <taxon>BOP clade</taxon>
        <taxon>Pooideae</taxon>
        <taxon>Triticodae</taxon>
        <taxon>Triticeae</taxon>
        <taxon>Triticinae</taxon>
        <taxon>Triticum</taxon>
    </lineage>
</organism>
<dbReference type="Gramene" id="TraesLAC7A03G03830730.1">
    <property type="protein sequence ID" value="TraesLAC7A03G03830730.1.CDS1"/>
    <property type="gene ID" value="TraesLAC7A03G03830730"/>
</dbReference>